<comment type="caution">
    <text evidence="2">The sequence shown here is derived from an EMBL/GenBank/DDBJ whole genome shotgun (WGS) entry which is preliminary data.</text>
</comment>
<dbReference type="Proteomes" id="UP000559256">
    <property type="component" value="Unassembled WGS sequence"/>
</dbReference>
<evidence type="ECO:0000256" key="1">
    <source>
        <dbReference type="SAM" id="MobiDB-lite"/>
    </source>
</evidence>
<evidence type="ECO:0000313" key="2">
    <source>
        <dbReference type="EMBL" id="KAF5319869.1"/>
    </source>
</evidence>
<gene>
    <name evidence="2" type="ORF">D9758_018526</name>
</gene>
<dbReference type="AlphaFoldDB" id="A0A8H5BAW7"/>
<feature type="region of interest" description="Disordered" evidence="1">
    <location>
        <begin position="112"/>
        <end position="139"/>
    </location>
</feature>
<keyword evidence="3" id="KW-1185">Reference proteome</keyword>
<dbReference type="OrthoDB" id="4738875at2759"/>
<evidence type="ECO:0000313" key="3">
    <source>
        <dbReference type="Proteomes" id="UP000559256"/>
    </source>
</evidence>
<evidence type="ECO:0008006" key="4">
    <source>
        <dbReference type="Google" id="ProtNLM"/>
    </source>
</evidence>
<accession>A0A8H5BAW7</accession>
<sequence>MSNVSSQEGNYTLRRATLSDITPLTRNVIPHVSHDGFHDYFFPKQDAYPDDFYRWWRRYYRNILLRPYSVLFIAEDEQGGMKGLGMWTFARGKGVSGPEGLDIAKDSWFEDVSTPGSTSSKTKSAPTAAPTTPHSSNGEKTVIEFGKKLFVGDDVVHWMCPEFIVFPDFKSGEDKTELMAALAPVVHGWGIKQSDIDGISAWALCTIKEKAVYEKEGYELVQEVQCGPSTCFAMKYRGE</sequence>
<protein>
    <recommendedName>
        <fullName evidence="4">Acyl-CoA N-acyltransferase</fullName>
    </recommendedName>
</protein>
<name>A0A8H5BAW7_9AGAR</name>
<reference evidence="2 3" key="1">
    <citation type="journal article" date="2020" name="ISME J.">
        <title>Uncovering the hidden diversity of litter-decomposition mechanisms in mushroom-forming fungi.</title>
        <authorList>
            <person name="Floudas D."/>
            <person name="Bentzer J."/>
            <person name="Ahren D."/>
            <person name="Johansson T."/>
            <person name="Persson P."/>
            <person name="Tunlid A."/>
        </authorList>
    </citation>
    <scope>NUCLEOTIDE SEQUENCE [LARGE SCALE GENOMIC DNA]</scope>
    <source>
        <strain evidence="2 3">CBS 291.85</strain>
    </source>
</reference>
<organism evidence="2 3">
    <name type="scientific">Tetrapyrgos nigripes</name>
    <dbReference type="NCBI Taxonomy" id="182062"/>
    <lineage>
        <taxon>Eukaryota</taxon>
        <taxon>Fungi</taxon>
        <taxon>Dikarya</taxon>
        <taxon>Basidiomycota</taxon>
        <taxon>Agaricomycotina</taxon>
        <taxon>Agaricomycetes</taxon>
        <taxon>Agaricomycetidae</taxon>
        <taxon>Agaricales</taxon>
        <taxon>Marasmiineae</taxon>
        <taxon>Marasmiaceae</taxon>
        <taxon>Tetrapyrgos</taxon>
    </lineage>
</organism>
<feature type="compositionally biased region" description="Low complexity" evidence="1">
    <location>
        <begin position="113"/>
        <end position="136"/>
    </location>
</feature>
<dbReference type="Gene3D" id="3.40.630.30">
    <property type="match status" value="1"/>
</dbReference>
<dbReference type="EMBL" id="JAACJM010000428">
    <property type="protein sequence ID" value="KAF5319869.1"/>
    <property type="molecule type" value="Genomic_DNA"/>
</dbReference>
<proteinExistence type="predicted"/>